<dbReference type="AlphaFoldDB" id="A0A2T4IVC4"/>
<dbReference type="OrthoDB" id="9803749at2"/>
<name>A0A2T4IVC4_9HYPH</name>
<sequence length="117" mass="13270">MTITMYGITTCDTVRKARVWLEDHGTACRFHDYRAEGLDAKRLDGWVGKVGWEKLLNKASTTFRELSDKDKLNLDEKKAKALMLAKPTMIKRPVLEVGDRILVGFKPDIYEQAVGGK</sequence>
<keyword evidence="4" id="KW-1185">Reference proteome</keyword>
<dbReference type="InterPro" id="IPR006504">
    <property type="entry name" value="Tscrpt_reg_Spx/MgsR"/>
</dbReference>
<organism evidence="3 4">
    <name type="scientific">Mesorhizobium helmanticense</name>
    <dbReference type="NCBI Taxonomy" id="1776423"/>
    <lineage>
        <taxon>Bacteria</taxon>
        <taxon>Pseudomonadati</taxon>
        <taxon>Pseudomonadota</taxon>
        <taxon>Alphaproteobacteria</taxon>
        <taxon>Hyphomicrobiales</taxon>
        <taxon>Phyllobacteriaceae</taxon>
        <taxon>Mesorhizobium</taxon>
    </lineage>
</organism>
<accession>A0A2T4IVC4</accession>
<evidence type="ECO:0000313" key="4">
    <source>
        <dbReference type="Proteomes" id="UP000240259"/>
    </source>
</evidence>
<dbReference type="PANTHER" id="PTHR30041">
    <property type="entry name" value="ARSENATE REDUCTASE"/>
    <property type="match status" value="1"/>
</dbReference>
<dbReference type="RefSeq" id="WP_107650091.1">
    <property type="nucleotide sequence ID" value="NZ_PZJX01000028.1"/>
</dbReference>
<dbReference type="InterPro" id="IPR036249">
    <property type="entry name" value="Thioredoxin-like_sf"/>
</dbReference>
<dbReference type="PROSITE" id="PS51353">
    <property type="entry name" value="ARSC"/>
    <property type="match status" value="1"/>
</dbReference>
<dbReference type="Proteomes" id="UP000240259">
    <property type="component" value="Unassembled WGS sequence"/>
</dbReference>
<comment type="caution">
    <text evidence="3">The sequence shown here is derived from an EMBL/GenBank/DDBJ whole genome shotgun (WGS) entry which is preliminary data.</text>
</comment>
<dbReference type="PANTHER" id="PTHR30041:SF8">
    <property type="entry name" value="PROTEIN YFFB"/>
    <property type="match status" value="1"/>
</dbReference>
<evidence type="ECO:0000313" key="3">
    <source>
        <dbReference type="EMBL" id="PTE09596.1"/>
    </source>
</evidence>
<dbReference type="InterPro" id="IPR006660">
    <property type="entry name" value="Arsenate_reductase-like"/>
</dbReference>
<dbReference type="Pfam" id="PF03960">
    <property type="entry name" value="ArsC"/>
    <property type="match status" value="1"/>
</dbReference>
<comment type="similarity">
    <text evidence="1 2">Belongs to the ArsC family.</text>
</comment>
<evidence type="ECO:0000256" key="2">
    <source>
        <dbReference type="PROSITE-ProRule" id="PRU01282"/>
    </source>
</evidence>
<dbReference type="NCBIfam" id="NF008107">
    <property type="entry name" value="PRK10853.1"/>
    <property type="match status" value="1"/>
</dbReference>
<dbReference type="CDD" id="cd03035">
    <property type="entry name" value="ArsC_Yffb"/>
    <property type="match status" value="1"/>
</dbReference>
<dbReference type="EMBL" id="PZJX01000028">
    <property type="protein sequence ID" value="PTE09596.1"/>
    <property type="molecule type" value="Genomic_DNA"/>
</dbReference>
<proteinExistence type="inferred from homology"/>
<reference evidence="3 4" key="1">
    <citation type="submission" date="2018-03" db="EMBL/GenBank/DDBJ databases">
        <title>Genome sequence of the symbiotic type strain Mesorhizobium helmanticense CSLC115NT isolated from Lotus corniculatus nodules.</title>
        <authorList>
            <person name="Sannazzaro A.I."/>
            <person name="Torres Tejerizo G.A."/>
            <person name="Dip D."/>
            <person name="Caballero M."/>
            <person name="Pistorio M."/>
            <person name="Estrella M.J."/>
        </authorList>
    </citation>
    <scope>NUCLEOTIDE SEQUENCE [LARGE SCALE GENOMIC DNA]</scope>
    <source>
        <strain evidence="3 4">CSLC115N</strain>
    </source>
</reference>
<evidence type="ECO:0000256" key="1">
    <source>
        <dbReference type="ARBA" id="ARBA00007198"/>
    </source>
</evidence>
<gene>
    <name evidence="3" type="ORF">C9427_16095</name>
</gene>
<protein>
    <submittedName>
        <fullName evidence="3">ArsC family reductase</fullName>
    </submittedName>
</protein>
<dbReference type="SUPFAM" id="SSF52833">
    <property type="entry name" value="Thioredoxin-like"/>
    <property type="match status" value="1"/>
</dbReference>
<dbReference type="Gene3D" id="3.40.30.10">
    <property type="entry name" value="Glutaredoxin"/>
    <property type="match status" value="1"/>
</dbReference>
<dbReference type="NCBIfam" id="TIGR01617">
    <property type="entry name" value="arsC_related"/>
    <property type="match status" value="1"/>
</dbReference>